<dbReference type="EMBL" id="CP000733">
    <property type="protein sequence ID" value="ABS78413.1"/>
    <property type="molecule type" value="Genomic_DNA"/>
</dbReference>
<dbReference type="AlphaFoldDB" id="A9KFV4"/>
<organism evidence="1 2">
    <name type="scientific">Coxiella burnetii (strain Dugway 5J108-111)</name>
    <dbReference type="NCBI Taxonomy" id="434922"/>
    <lineage>
        <taxon>Bacteria</taxon>
        <taxon>Pseudomonadati</taxon>
        <taxon>Pseudomonadota</taxon>
        <taxon>Gammaproteobacteria</taxon>
        <taxon>Legionellales</taxon>
        <taxon>Coxiellaceae</taxon>
        <taxon>Coxiella</taxon>
    </lineage>
</organism>
<dbReference type="RefSeq" id="WP_005770820.1">
    <property type="nucleotide sequence ID" value="NC_009727.1"/>
</dbReference>
<dbReference type="KEGG" id="cbd:CBUD_1340"/>
<dbReference type="Proteomes" id="UP000008555">
    <property type="component" value="Chromosome"/>
</dbReference>
<proteinExistence type="predicted"/>
<protein>
    <submittedName>
        <fullName evidence="1">Uncharacterized protein</fullName>
    </submittedName>
</protein>
<accession>A9KFV4</accession>
<sequence>MFQSTIESVRILNLVLLSPQGSWGRPALILNQKENINE</sequence>
<reference evidence="1 2" key="1">
    <citation type="journal article" date="2009" name="Infect. Immun.">
        <title>Comparative genomics reveal extensive transposon-mediated genomic plasticity and diversity among potential effector proteins within the genus Coxiella.</title>
        <authorList>
            <person name="Beare P.A."/>
            <person name="Unsworth N."/>
            <person name="Andoh M."/>
            <person name="Voth D.E."/>
            <person name="Omsland A."/>
            <person name="Gilk S.D."/>
            <person name="Williams K.P."/>
            <person name="Sobral B.W."/>
            <person name="Kupko J.J.III."/>
            <person name="Porcella S.F."/>
            <person name="Samuel J.E."/>
            <person name="Heinzen R.A."/>
        </authorList>
    </citation>
    <scope>NUCLEOTIDE SEQUENCE [LARGE SCALE GENOMIC DNA]</scope>
    <source>
        <strain evidence="1 2">Dugway 5J108-111</strain>
    </source>
</reference>
<gene>
    <name evidence="1" type="ordered locus">CBUD_1340</name>
</gene>
<dbReference type="HOGENOM" id="CLU_3326976_0_0_6"/>
<name>A9KFV4_COXBN</name>
<evidence type="ECO:0000313" key="1">
    <source>
        <dbReference type="EMBL" id="ABS78413.1"/>
    </source>
</evidence>
<evidence type="ECO:0000313" key="2">
    <source>
        <dbReference type="Proteomes" id="UP000008555"/>
    </source>
</evidence>